<organism evidence="2 3">
    <name type="scientific">Pseudomonas luteola</name>
    <dbReference type="NCBI Taxonomy" id="47886"/>
    <lineage>
        <taxon>Bacteria</taxon>
        <taxon>Pseudomonadati</taxon>
        <taxon>Pseudomonadota</taxon>
        <taxon>Gammaproteobacteria</taxon>
        <taxon>Pseudomonadales</taxon>
        <taxon>Pseudomonadaceae</taxon>
        <taxon>Pseudomonas</taxon>
    </lineage>
</organism>
<dbReference type="Proteomes" id="UP000638986">
    <property type="component" value="Unassembled WGS sequence"/>
</dbReference>
<evidence type="ECO:0000313" key="3">
    <source>
        <dbReference type="Proteomes" id="UP000250443"/>
    </source>
</evidence>
<proteinExistence type="predicted"/>
<accession>A0A2X2DWE3</accession>
<evidence type="ECO:0000313" key="2">
    <source>
        <dbReference type="EMBL" id="SPZ00029.1"/>
    </source>
</evidence>
<reference evidence="2 3" key="1">
    <citation type="submission" date="2018-06" db="EMBL/GenBank/DDBJ databases">
        <authorList>
            <consortium name="Pathogen Informatics"/>
            <person name="Doyle S."/>
        </authorList>
    </citation>
    <scope>NUCLEOTIDE SEQUENCE [LARGE SCALE GENOMIC DNA]</scope>
    <source>
        <strain evidence="2 3">NCTC11842</strain>
    </source>
</reference>
<reference evidence="1 4" key="2">
    <citation type="submission" date="2020-11" db="EMBL/GenBank/DDBJ databases">
        <title>Enhanced detection system for hospital associated transmission using whole genome sequencing surveillance.</title>
        <authorList>
            <person name="Harrison L.H."/>
            <person name="Van Tyne D."/>
            <person name="Marsh J.W."/>
            <person name="Griffith M.P."/>
            <person name="Snyder D.J."/>
            <person name="Cooper V.S."/>
            <person name="Mustapha M."/>
        </authorList>
    </citation>
    <scope>NUCLEOTIDE SEQUENCE [LARGE SCALE GENOMIC DNA]</scope>
    <source>
        <strain evidence="1 4">PSB00013</strain>
    </source>
</reference>
<dbReference type="EMBL" id="UAUF01000002">
    <property type="protein sequence ID" value="SPZ00029.1"/>
    <property type="molecule type" value="Genomic_DNA"/>
</dbReference>
<sequence length="337" mass="38945">MDFSKFSPLGSSDREGDYGISFHYFLAHFNESFKQSGGTILDAYLKEFDYVTKWLLVSDYAFYDKNKKHDIVTFSLIPYIASFERMRDVLGGLAPADLKKVRKVKKEFIHFLASGPVFNINIKLDRDRKLHTDERLYHRRKIEMLIAQLEHWTKTTPAGIDNYKRQIKMLRNLDLIVNSSGGNLKAIRDIEIVSSLAAYLMSEVTSRTNVEIIGWFSDRDALLNFKAAKLGNLIFEMVDLYYYALCYNLNESSKANLIIGLPEKKNSVWYDTLIRIPDLLAGTFADFDYENNVLSHDKFVSVVDGLFLAEKRNLFYNINFGDKLSAVRMMWGLRHDG</sequence>
<evidence type="ECO:0000313" key="4">
    <source>
        <dbReference type="Proteomes" id="UP000638986"/>
    </source>
</evidence>
<protein>
    <submittedName>
        <fullName evidence="2">Uncharacterized protein</fullName>
    </submittedName>
</protein>
<evidence type="ECO:0000313" key="1">
    <source>
        <dbReference type="EMBL" id="MBH3440856.1"/>
    </source>
</evidence>
<gene>
    <name evidence="1" type="ORF">I5Q09_19425</name>
    <name evidence="2" type="ORF">NCTC11842_00174</name>
</gene>
<name>A0A2X2DWE3_PSELU</name>
<dbReference type="RefSeq" id="WP_112297478.1">
    <property type="nucleotide sequence ID" value="NZ_JAAMQY010000010.1"/>
</dbReference>
<dbReference type="Proteomes" id="UP000250443">
    <property type="component" value="Unassembled WGS sequence"/>
</dbReference>
<dbReference type="AlphaFoldDB" id="A0A2X2DWE3"/>
<dbReference type="EMBL" id="JADTXM010000015">
    <property type="protein sequence ID" value="MBH3440856.1"/>
    <property type="molecule type" value="Genomic_DNA"/>
</dbReference>